<dbReference type="KEGG" id="slb:AWJ20_3756"/>
<dbReference type="RefSeq" id="XP_018733439.1">
    <property type="nucleotide sequence ID" value="XM_018880783.1"/>
</dbReference>
<evidence type="ECO:0000313" key="2">
    <source>
        <dbReference type="Proteomes" id="UP000189580"/>
    </source>
</evidence>
<dbReference type="AlphaFoldDB" id="A0A167BXV9"/>
<organism evidence="1 2">
    <name type="scientific">Sugiyamaella lignohabitans</name>
    <dbReference type="NCBI Taxonomy" id="796027"/>
    <lineage>
        <taxon>Eukaryota</taxon>
        <taxon>Fungi</taxon>
        <taxon>Dikarya</taxon>
        <taxon>Ascomycota</taxon>
        <taxon>Saccharomycotina</taxon>
        <taxon>Dipodascomycetes</taxon>
        <taxon>Dipodascales</taxon>
        <taxon>Trichomonascaceae</taxon>
        <taxon>Sugiyamaella</taxon>
    </lineage>
</organism>
<accession>A0A167BXV9</accession>
<gene>
    <name evidence="1" type="ORF">AWJ20_3756</name>
</gene>
<protein>
    <submittedName>
        <fullName evidence="1">Myo-inositol-1-phosphate synthase</fullName>
    </submittedName>
</protein>
<sequence length="152" mass="16690">MGPLVFTRNQVISTLRLVSGDEIWVVDRRQGNNLLQVLDQLTLKVIVKNLSTLHSTSQIELRDIPTANDEVIRVQKRDNLVERSINILSISINTKLDGSSLSNRTEIVGLNLTILGIERDVVTVGSDSSSQGRTVITTKTNEKQTGLGDLGV</sequence>
<evidence type="ECO:0000313" key="1">
    <source>
        <dbReference type="EMBL" id="ANB10962.1"/>
    </source>
</evidence>
<proteinExistence type="predicted"/>
<keyword evidence="2" id="KW-1185">Reference proteome</keyword>
<name>A0A167BXV9_9ASCO</name>
<dbReference type="OrthoDB" id="10661019at2759"/>
<dbReference type="GeneID" id="30035812"/>
<dbReference type="Proteomes" id="UP000189580">
    <property type="component" value="Chromosome c"/>
</dbReference>
<reference evidence="1 2" key="1">
    <citation type="submission" date="2016-02" db="EMBL/GenBank/DDBJ databases">
        <title>Complete genome sequence and transcriptome regulation of the pentose utilising yeast Sugiyamaella lignohabitans.</title>
        <authorList>
            <person name="Bellasio M."/>
            <person name="Peymann A."/>
            <person name="Valli M."/>
            <person name="Sipitzky M."/>
            <person name="Graf A."/>
            <person name="Sauer M."/>
            <person name="Marx H."/>
            <person name="Mattanovich D."/>
        </authorList>
    </citation>
    <scope>NUCLEOTIDE SEQUENCE [LARGE SCALE GENOMIC DNA]</scope>
    <source>
        <strain evidence="1 2">CBS 10342</strain>
    </source>
</reference>
<dbReference type="EMBL" id="CP014500">
    <property type="protein sequence ID" value="ANB10962.1"/>
    <property type="molecule type" value="Genomic_DNA"/>
</dbReference>